<evidence type="ECO:0000256" key="5">
    <source>
        <dbReference type="ARBA" id="ARBA00022989"/>
    </source>
</evidence>
<dbReference type="OrthoDB" id="9793230at2"/>
<comment type="caution">
    <text evidence="10">The sequence shown here is derived from an EMBL/GenBank/DDBJ whole genome shotgun (WGS) entry which is preliminary data.</text>
</comment>
<feature type="transmembrane region" description="Helical" evidence="7">
    <location>
        <begin position="254"/>
        <end position="271"/>
    </location>
</feature>
<evidence type="ECO:0000256" key="1">
    <source>
        <dbReference type="ARBA" id="ARBA00004477"/>
    </source>
</evidence>
<gene>
    <name evidence="10" type="ORF">C7378_0759</name>
</gene>
<evidence type="ECO:0000256" key="6">
    <source>
        <dbReference type="ARBA" id="ARBA00023136"/>
    </source>
</evidence>
<name>A0A4R1LDH1_9BACT</name>
<keyword evidence="11" id="KW-1185">Reference proteome</keyword>
<evidence type="ECO:0000256" key="2">
    <source>
        <dbReference type="ARBA" id="ARBA00005512"/>
    </source>
</evidence>
<feature type="transmembrane region" description="Helical" evidence="7">
    <location>
        <begin position="227"/>
        <end position="247"/>
    </location>
</feature>
<dbReference type="PANTHER" id="PTHR14463">
    <property type="entry name" value="LIPASE MATURATION FACTOR"/>
    <property type="match status" value="1"/>
</dbReference>
<feature type="domain" description="Lipase maturation factor 1/2 N-terminal" evidence="8">
    <location>
        <begin position="136"/>
        <end position="296"/>
    </location>
</feature>
<dbReference type="RefSeq" id="WP_131991859.1">
    <property type="nucleotide sequence ID" value="NZ_SMGK01000001.1"/>
</dbReference>
<dbReference type="Pfam" id="PF25179">
    <property type="entry name" value="LMF1_C"/>
    <property type="match status" value="1"/>
</dbReference>
<keyword evidence="6 7" id="KW-0472">Membrane</keyword>
<keyword evidence="4" id="KW-0256">Endoplasmic reticulum</keyword>
<feature type="transmembrane region" description="Helical" evidence="7">
    <location>
        <begin position="28"/>
        <end position="48"/>
    </location>
</feature>
<feature type="transmembrane region" description="Helical" evidence="7">
    <location>
        <begin position="83"/>
        <end position="108"/>
    </location>
</feature>
<dbReference type="InterPro" id="IPR009613">
    <property type="entry name" value="LMF"/>
</dbReference>
<keyword evidence="5 7" id="KW-1133">Transmembrane helix</keyword>
<comment type="similarity">
    <text evidence="2">Belongs to the lipase maturation factor family.</text>
</comment>
<proteinExistence type="inferred from homology"/>
<organism evidence="10 11">
    <name type="scientific">Acidipila rosea</name>
    <dbReference type="NCBI Taxonomy" id="768535"/>
    <lineage>
        <taxon>Bacteria</taxon>
        <taxon>Pseudomonadati</taxon>
        <taxon>Acidobacteriota</taxon>
        <taxon>Terriglobia</taxon>
        <taxon>Terriglobales</taxon>
        <taxon>Acidobacteriaceae</taxon>
        <taxon>Acidipila</taxon>
    </lineage>
</organism>
<feature type="domain" description="Lipase maturation factor 1/2 C-terminal" evidence="9">
    <location>
        <begin position="365"/>
        <end position="500"/>
    </location>
</feature>
<evidence type="ECO:0000259" key="9">
    <source>
        <dbReference type="Pfam" id="PF25179"/>
    </source>
</evidence>
<evidence type="ECO:0000313" key="11">
    <source>
        <dbReference type="Proteomes" id="UP000295210"/>
    </source>
</evidence>
<dbReference type="EMBL" id="SMGK01000001">
    <property type="protein sequence ID" value="TCK75767.1"/>
    <property type="molecule type" value="Genomic_DNA"/>
</dbReference>
<sequence length="523" mass="59148">MNGSSQSRLNWIFGTPPGAPGRLAPRWLFLRALGLIYFSAFFSLVFQIRGLIGPNGILPAGEFLAHVANSVSGLERFWFAPSLLWVASSNHALMALCWVGMAASLLVVANVWPRLTLAVCFVCFLSFVSTASEFSGYQSDGMLLEAGFLALFLAPRGLLPGWGADDPPSRAALFLLLWEWFRIYFESGLVKLLSGDEQWRHLTAMVDYYQNGPLPTWVGWYAAHLPHWFHVATAFLTLALELVLVFMMFMPRPVRLACFVLVTAWQAGVIVTANYKFLNYLVLALGFLLLDDRAVERLTPQRFRSRLAESSPAPRSTHAAALRTAIAAVMLTFVGYVTTAELLRLPFRDLPLPTAPITALEPFRIANQYGLFAVMTRGRYEIEFQGSNDGVRWTAYPFRYKPQALHERPHIYAPYQPRFDWNLWFASLGDWRQNAIVPITEEKLLMNDRDVLGLFAGNPFAQTPPKYVRAVLWQYWFTSAAEKRANGDWWRRQLLGLYAPEVTRTANGTFTVTNWPEPLPPHD</sequence>
<protein>
    <submittedName>
        <fullName evidence="10">Lipase maturation factor</fullName>
    </submittedName>
</protein>
<dbReference type="InterPro" id="IPR057434">
    <property type="entry name" value="LMF1/2_N"/>
</dbReference>
<evidence type="ECO:0000313" key="10">
    <source>
        <dbReference type="EMBL" id="TCK75767.1"/>
    </source>
</evidence>
<evidence type="ECO:0000259" key="8">
    <source>
        <dbReference type="Pfam" id="PF06762"/>
    </source>
</evidence>
<keyword evidence="3 7" id="KW-0812">Transmembrane</keyword>
<dbReference type="Proteomes" id="UP000295210">
    <property type="component" value="Unassembled WGS sequence"/>
</dbReference>
<dbReference type="InterPro" id="IPR057433">
    <property type="entry name" value="LMF1/2_C"/>
</dbReference>
<feature type="transmembrane region" description="Helical" evidence="7">
    <location>
        <begin position="115"/>
        <end position="135"/>
    </location>
</feature>
<comment type="subcellular location">
    <subcellularLocation>
        <location evidence="1">Endoplasmic reticulum membrane</location>
        <topology evidence="1">Multi-pass membrane protein</topology>
    </subcellularLocation>
</comment>
<evidence type="ECO:0000256" key="4">
    <source>
        <dbReference type="ARBA" id="ARBA00022824"/>
    </source>
</evidence>
<evidence type="ECO:0000256" key="3">
    <source>
        <dbReference type="ARBA" id="ARBA00022692"/>
    </source>
</evidence>
<reference evidence="10 11" key="1">
    <citation type="submission" date="2019-03" db="EMBL/GenBank/DDBJ databases">
        <title>Genomic Encyclopedia of Type Strains, Phase IV (KMG-IV): sequencing the most valuable type-strain genomes for metagenomic binning, comparative biology and taxonomic classification.</title>
        <authorList>
            <person name="Goeker M."/>
        </authorList>
    </citation>
    <scope>NUCLEOTIDE SEQUENCE [LARGE SCALE GENOMIC DNA]</scope>
    <source>
        <strain evidence="10 11">DSM 103428</strain>
    </source>
</reference>
<dbReference type="AlphaFoldDB" id="A0A4R1LDH1"/>
<dbReference type="GO" id="GO:0051604">
    <property type="term" value="P:protein maturation"/>
    <property type="evidence" value="ECO:0007669"/>
    <property type="project" value="InterPro"/>
</dbReference>
<evidence type="ECO:0000256" key="7">
    <source>
        <dbReference type="SAM" id="Phobius"/>
    </source>
</evidence>
<dbReference type="Pfam" id="PF06762">
    <property type="entry name" value="LMF1"/>
    <property type="match status" value="1"/>
</dbReference>
<accession>A0A4R1LDH1</accession>